<dbReference type="PROSITE" id="PS50181">
    <property type="entry name" value="FBOX"/>
    <property type="match status" value="1"/>
</dbReference>
<feature type="domain" description="F-box" evidence="1">
    <location>
        <begin position="1"/>
        <end position="57"/>
    </location>
</feature>
<dbReference type="InterPro" id="IPR032675">
    <property type="entry name" value="LRR_dom_sf"/>
</dbReference>
<evidence type="ECO:0000259" key="1">
    <source>
        <dbReference type="PROSITE" id="PS50181"/>
    </source>
</evidence>
<dbReference type="GeneID" id="70219577"/>
<dbReference type="AlphaFoldDB" id="A0A9P9KJ10"/>
<sequence length="484" mass="54758">MMQHMPNEILAHIFSNLECKDAEDEEDPKSSYSSLLSLSRVCKKFRPLAEASLYTNIFLLEEDDGRRWQQLATDLQRDPKLGLNTKQLCIGRFDHIASPDLIHSLAKHFLNFSLSTDCDSIPPGLRTVILRELESDIWDRPYPSLRALFLLLMPRLQKIDLTLNDMNSMPFLLSERFNRDEDYGCDGLESDKGRSRHDLVPNTRYFRDLETVALRVGYDSPNAPPTRARTLRGLLYHPNIKALKLDGFVLLRGSCIGLCHSNVPSNLTSLDFDNCALTPYLLKRILERFRNLKHLNLALEGFGGHDDPTSNLEDFGSVLREFGQNLVELSISKPIYDPQLAGPHNYVGSLRELTGLRHLYIGRLNLVGSTGEGTEQQIMLHDALPQSLEILTLEPGVKGCSCDLNIVRQTEQQVCNMLRLRQAPPTLKQVHMKPPPGPEARGHQMHEVVELGGWQIGKKGVWVRRRGNPGFGMIHFLATATRVE</sequence>
<dbReference type="Proteomes" id="UP000720189">
    <property type="component" value="Unassembled WGS sequence"/>
</dbReference>
<dbReference type="Gene3D" id="1.20.1280.50">
    <property type="match status" value="1"/>
</dbReference>
<name>A0A9P9KJ10_FUSRE</name>
<evidence type="ECO:0000313" key="3">
    <source>
        <dbReference type="Proteomes" id="UP000720189"/>
    </source>
</evidence>
<dbReference type="OrthoDB" id="4997509at2759"/>
<accession>A0A9P9KJ10</accession>
<dbReference type="SUPFAM" id="SSF52047">
    <property type="entry name" value="RNI-like"/>
    <property type="match status" value="1"/>
</dbReference>
<dbReference type="RefSeq" id="XP_046053527.1">
    <property type="nucleotide sequence ID" value="XM_046189623.1"/>
</dbReference>
<organism evidence="2 3">
    <name type="scientific">Fusarium redolens</name>
    <dbReference type="NCBI Taxonomy" id="48865"/>
    <lineage>
        <taxon>Eukaryota</taxon>
        <taxon>Fungi</taxon>
        <taxon>Dikarya</taxon>
        <taxon>Ascomycota</taxon>
        <taxon>Pezizomycotina</taxon>
        <taxon>Sordariomycetes</taxon>
        <taxon>Hypocreomycetidae</taxon>
        <taxon>Hypocreales</taxon>
        <taxon>Nectriaceae</taxon>
        <taxon>Fusarium</taxon>
        <taxon>Fusarium redolens species complex</taxon>
    </lineage>
</organism>
<dbReference type="Pfam" id="PF12937">
    <property type="entry name" value="F-box-like"/>
    <property type="match status" value="1"/>
</dbReference>
<comment type="caution">
    <text evidence="2">The sequence shown here is derived from an EMBL/GenBank/DDBJ whole genome shotgun (WGS) entry which is preliminary data.</text>
</comment>
<dbReference type="SUPFAM" id="SSF81383">
    <property type="entry name" value="F-box domain"/>
    <property type="match status" value="1"/>
</dbReference>
<reference evidence="2" key="1">
    <citation type="journal article" date="2021" name="Nat. Commun.">
        <title>Genetic determinants of endophytism in the Arabidopsis root mycobiome.</title>
        <authorList>
            <person name="Mesny F."/>
            <person name="Miyauchi S."/>
            <person name="Thiergart T."/>
            <person name="Pickel B."/>
            <person name="Atanasova L."/>
            <person name="Karlsson M."/>
            <person name="Huettel B."/>
            <person name="Barry K.W."/>
            <person name="Haridas S."/>
            <person name="Chen C."/>
            <person name="Bauer D."/>
            <person name="Andreopoulos W."/>
            <person name="Pangilinan J."/>
            <person name="LaButti K."/>
            <person name="Riley R."/>
            <person name="Lipzen A."/>
            <person name="Clum A."/>
            <person name="Drula E."/>
            <person name="Henrissat B."/>
            <person name="Kohler A."/>
            <person name="Grigoriev I.V."/>
            <person name="Martin F.M."/>
            <person name="Hacquard S."/>
        </authorList>
    </citation>
    <scope>NUCLEOTIDE SEQUENCE</scope>
    <source>
        <strain evidence="2">MPI-CAGE-AT-0023</strain>
    </source>
</reference>
<dbReference type="InterPro" id="IPR036047">
    <property type="entry name" value="F-box-like_dom_sf"/>
</dbReference>
<evidence type="ECO:0000313" key="2">
    <source>
        <dbReference type="EMBL" id="KAH7264792.1"/>
    </source>
</evidence>
<dbReference type="Gene3D" id="3.80.10.10">
    <property type="entry name" value="Ribonuclease Inhibitor"/>
    <property type="match status" value="1"/>
</dbReference>
<protein>
    <recommendedName>
        <fullName evidence="1">F-box domain-containing protein</fullName>
    </recommendedName>
</protein>
<keyword evidence="3" id="KW-1185">Reference proteome</keyword>
<dbReference type="InterPro" id="IPR001810">
    <property type="entry name" value="F-box_dom"/>
</dbReference>
<proteinExistence type="predicted"/>
<dbReference type="EMBL" id="JAGMUX010000003">
    <property type="protein sequence ID" value="KAH7264792.1"/>
    <property type="molecule type" value="Genomic_DNA"/>
</dbReference>
<gene>
    <name evidence="2" type="ORF">BKA55DRAFT_534754</name>
</gene>